<comment type="caution">
    <text evidence="1">The sequence shown here is derived from an EMBL/GenBank/DDBJ whole genome shotgun (WGS) entry which is preliminary data.</text>
</comment>
<accession>A0AAN8NQP7</accession>
<protein>
    <submittedName>
        <fullName evidence="1">Uncharacterized protein</fullName>
    </submittedName>
</protein>
<evidence type="ECO:0000313" key="1">
    <source>
        <dbReference type="EMBL" id="KAK6623696.1"/>
    </source>
</evidence>
<sequence length="108" mass="12505">MTMRKTTMMMMMMEKRKKKNSEGIETKPDRQGSVGCRTFALLLKVVWATLPQKAQWVVVPLLDVERNTLKDGEKFVGKFIFHFEPFRQLEIILGTPLRGPSVIVFPLH</sequence>
<dbReference type="AlphaFoldDB" id="A0AAN8NQP7"/>
<reference evidence="1 2" key="1">
    <citation type="submission" date="2023-10" db="EMBL/GenBank/DDBJ databases">
        <title>Genomes of two closely related lineages of the louse Polyplax serrata with different host specificities.</title>
        <authorList>
            <person name="Martinu J."/>
            <person name="Tarabai H."/>
            <person name="Stefka J."/>
            <person name="Hypsa V."/>
        </authorList>
    </citation>
    <scope>NUCLEOTIDE SEQUENCE [LARGE SCALE GENOMIC DNA]</scope>
    <source>
        <strain evidence="1">HR10_N</strain>
    </source>
</reference>
<dbReference type="Proteomes" id="UP001372834">
    <property type="component" value="Unassembled WGS sequence"/>
</dbReference>
<gene>
    <name evidence="1" type="ORF">RUM43_009548</name>
</gene>
<evidence type="ECO:0000313" key="2">
    <source>
        <dbReference type="Proteomes" id="UP001372834"/>
    </source>
</evidence>
<dbReference type="EMBL" id="JAWJWE010000038">
    <property type="protein sequence ID" value="KAK6623696.1"/>
    <property type="molecule type" value="Genomic_DNA"/>
</dbReference>
<proteinExistence type="predicted"/>
<organism evidence="1 2">
    <name type="scientific">Polyplax serrata</name>
    <name type="common">Common mouse louse</name>
    <dbReference type="NCBI Taxonomy" id="468196"/>
    <lineage>
        <taxon>Eukaryota</taxon>
        <taxon>Metazoa</taxon>
        <taxon>Ecdysozoa</taxon>
        <taxon>Arthropoda</taxon>
        <taxon>Hexapoda</taxon>
        <taxon>Insecta</taxon>
        <taxon>Pterygota</taxon>
        <taxon>Neoptera</taxon>
        <taxon>Paraneoptera</taxon>
        <taxon>Psocodea</taxon>
        <taxon>Troctomorpha</taxon>
        <taxon>Phthiraptera</taxon>
        <taxon>Anoplura</taxon>
        <taxon>Polyplacidae</taxon>
        <taxon>Polyplax</taxon>
    </lineage>
</organism>
<name>A0AAN8NQP7_POLSC</name>